<dbReference type="InterPro" id="IPR022603">
    <property type="entry name" value="DUF3152"/>
</dbReference>
<sequence>MPDLTPPDTDRADPAQAPTPRHSSHDSSPNRQARLMRTVVSAVVVLSLLSALIGYLVGDSQVRGRAASASGAAASGAASAQGDGPSGTPASPAAPSGRPSVAVPESGTGTFTVLTVPQTTTAKTGRVVSYALEIEGGLHADVPAIAKEVGQALLDPRGWQGVEHVRFEQLTAAQRGQGRKPDLTIRLVSPHQVDALCAPLPTHGRTSCASGGRAVLNYRLWMNGVSGYGDDLAGYRDYMVNHEVGHTLGHGHERCSKPGAYAPVMLQQTLGLDGCKPWPWPKSPQGK</sequence>
<keyword evidence="2" id="KW-0812">Transmembrane</keyword>
<feature type="transmembrane region" description="Helical" evidence="2">
    <location>
        <begin position="39"/>
        <end position="58"/>
    </location>
</feature>
<protein>
    <submittedName>
        <fullName evidence="4">DUF3152 domain-containing protein</fullName>
    </submittedName>
</protein>
<gene>
    <name evidence="4" type="ORF">HJ588_10740</name>
</gene>
<feature type="region of interest" description="Disordered" evidence="1">
    <location>
        <begin position="1"/>
        <end position="31"/>
    </location>
</feature>
<keyword evidence="2" id="KW-1133">Transmembrane helix</keyword>
<dbReference type="RefSeq" id="WP_171154780.1">
    <property type="nucleotide sequence ID" value="NZ_JABENB010000001.1"/>
</dbReference>
<feature type="region of interest" description="Disordered" evidence="1">
    <location>
        <begin position="76"/>
        <end position="106"/>
    </location>
</feature>
<comment type="caution">
    <text evidence="4">The sequence shown here is derived from an EMBL/GenBank/DDBJ whole genome shotgun (WGS) entry which is preliminary data.</text>
</comment>
<evidence type="ECO:0000256" key="1">
    <source>
        <dbReference type="SAM" id="MobiDB-lite"/>
    </source>
</evidence>
<evidence type="ECO:0000313" key="5">
    <source>
        <dbReference type="Proteomes" id="UP000557772"/>
    </source>
</evidence>
<keyword evidence="2" id="KW-0472">Membrane</keyword>
<dbReference type="SUPFAM" id="SSF55486">
    <property type="entry name" value="Metalloproteases ('zincins'), catalytic domain"/>
    <property type="match status" value="1"/>
</dbReference>
<reference evidence="4 5" key="1">
    <citation type="submission" date="2020-05" db="EMBL/GenBank/DDBJ databases">
        <title>Flexivirga sp. ID2601S isolated from air conditioner.</title>
        <authorList>
            <person name="Kim D.H."/>
        </authorList>
    </citation>
    <scope>NUCLEOTIDE SEQUENCE [LARGE SCALE GENOMIC DNA]</scope>
    <source>
        <strain evidence="4 5">ID2601S</strain>
    </source>
</reference>
<feature type="domain" description="DUF3152" evidence="3">
    <location>
        <begin position="101"/>
        <end position="273"/>
    </location>
</feature>
<evidence type="ECO:0000256" key="2">
    <source>
        <dbReference type="SAM" id="Phobius"/>
    </source>
</evidence>
<keyword evidence="5" id="KW-1185">Reference proteome</keyword>
<dbReference type="EMBL" id="JABENB010000001">
    <property type="protein sequence ID" value="NNG39747.1"/>
    <property type="molecule type" value="Genomic_DNA"/>
</dbReference>
<dbReference type="Proteomes" id="UP000557772">
    <property type="component" value="Unassembled WGS sequence"/>
</dbReference>
<dbReference type="AlphaFoldDB" id="A0A849AIT7"/>
<dbReference type="Pfam" id="PF11350">
    <property type="entry name" value="DUF3152"/>
    <property type="match status" value="1"/>
</dbReference>
<organism evidence="4 5">
    <name type="scientific">Flexivirga aerilata</name>
    <dbReference type="NCBI Taxonomy" id="1656889"/>
    <lineage>
        <taxon>Bacteria</taxon>
        <taxon>Bacillati</taxon>
        <taxon>Actinomycetota</taxon>
        <taxon>Actinomycetes</taxon>
        <taxon>Micrococcales</taxon>
        <taxon>Dermacoccaceae</taxon>
        <taxon>Flexivirga</taxon>
    </lineage>
</organism>
<evidence type="ECO:0000259" key="3">
    <source>
        <dbReference type="Pfam" id="PF11350"/>
    </source>
</evidence>
<name>A0A849AIT7_9MICO</name>
<proteinExistence type="predicted"/>
<evidence type="ECO:0000313" key="4">
    <source>
        <dbReference type="EMBL" id="NNG39747.1"/>
    </source>
</evidence>
<accession>A0A849AIT7</accession>